<dbReference type="AlphaFoldDB" id="A0A4Y7XF01"/>
<evidence type="ECO:0000256" key="1">
    <source>
        <dbReference type="SAM" id="SignalP"/>
    </source>
</evidence>
<evidence type="ECO:0000313" key="2">
    <source>
        <dbReference type="EMBL" id="TEU29266.1"/>
    </source>
</evidence>
<dbReference type="Proteomes" id="UP000297834">
    <property type="component" value="Unassembled WGS sequence"/>
</dbReference>
<keyword evidence="1" id="KW-0732">Signal</keyword>
<comment type="caution">
    <text evidence="2">The sequence shown here is derived from an EMBL/GenBank/DDBJ whole genome shotgun (WGS) entry which is preliminary data.</text>
</comment>
<organism evidence="2 3">
    <name type="scientific">Alkanindiges illinoisensis</name>
    <dbReference type="NCBI Taxonomy" id="197183"/>
    <lineage>
        <taxon>Bacteria</taxon>
        <taxon>Pseudomonadati</taxon>
        <taxon>Pseudomonadota</taxon>
        <taxon>Gammaproteobacteria</taxon>
        <taxon>Moraxellales</taxon>
        <taxon>Moraxellaceae</taxon>
        <taxon>Alkanindiges</taxon>
    </lineage>
</organism>
<evidence type="ECO:0000313" key="3">
    <source>
        <dbReference type="Proteomes" id="UP000297834"/>
    </source>
</evidence>
<proteinExistence type="predicted"/>
<feature type="chain" id="PRO_5021470326" evidence="1">
    <location>
        <begin position="29"/>
        <end position="1276"/>
    </location>
</feature>
<gene>
    <name evidence="2" type="ORF">E2B99_04160</name>
</gene>
<keyword evidence="3" id="KW-1185">Reference proteome</keyword>
<dbReference type="OrthoDB" id="7156875at2"/>
<name>A0A4Y7XF01_9GAMM</name>
<dbReference type="RefSeq" id="WP_134243718.1">
    <property type="nucleotide sequence ID" value="NZ_SNTY01000014.1"/>
</dbReference>
<accession>A0A4Y7XF01</accession>
<protein>
    <submittedName>
        <fullName evidence="2">Pilus assembly protein</fullName>
    </submittedName>
</protein>
<sequence length="1276" mass="135264">MKTFKLNMITRTIWLPFLLIPTATTLHASDLEIYKASTGGTATIMLMLDTSGSMGYGDGYQTRSYSGSMSIETDYGVCTDSTGYNTVANNPVDSGTSPSYKRYFCPVTVSAASAKVKDPTTGCEPQKNSTGTVTGYRCYDRLTRLKDALFKLMDDSTIKTDTAIGLGNFSAQGDGRRGQILVPAKPLNTLGQRTAIKTQAALLSANNGTPSAHAYAEAAAYLLGNATATFTRSTNAPRIVYRTYTSGRLNTRYYNACSTPAASVTYASNGSAYQDCASYGGDTTTNPNSSATKYGNDNNYDYYTVSGSLPYASNISDVNSGMPYAYTDSTIVNSSNKYISPLSQTDKSCNGQGIYFLTDGFPNSSSPSAASTIMKSSLGSAGSGFSCTVTTSQFPNPKNSDGTDDTTGAWQCIASFAKTLNDTANNSFGQPIKTAVVGFGSDLAGVPKNADGTYNCNAASNNDARNACNWGNKGSGYGEGGFYLGSNSEDVVSSIKQFVSEVTPPFKASSIGTISIPRDPLDATKSMNTGFFPMIQPTTDTSRRTWLGNLKKYYVLNGALKDSVSTTGGNSLYNSDQSINSAAKDIWSIQSGGDHSLITSGGALNKIPVPSSLSVTGEPSNSTSERRVFIIDNSVLKRVSRESLAVDYPSTSTNPAPLTSTTTTSIAQRYALLNYLGYKTTYPPAADATLNTADLATLAPVPANPYRFLGGVVHSSPLVVTKQAKVYSTVSGGQITESATRDKTEYVVYGSMDGGLHIVDAASGLEQSVFVPREILDNQPETLASTEATGTIPTGLNSALAYGVDAPWVADNTFKATSTKSSGTTTTTYTALTMNVYGGLRMGGSALYGLNISTPTSPTLLFRITPSTSGFSRMGQIWNKPVVAYVRYNKVRTKVLIFGGGYDEAYETTYKTSNPTGSTTTKGNAVYIVKADDGTLLWSGSSDSTAGKNLQNSNMKYSIVGQPAVRDYNADGLVDAIWVADLGGQVFRIDLNNAIQNTSTFSAVRIATLAQLNSNLRFYERPATAVFEEGQNRFILVSVGSGNRSFPLQKDATINKVYGLIDMDATADNLESSDKSASNTNGFTQSAIITESDLVTTGVLGKSNTKQNSTTDVESLKNYVKGSGTQKKGWAFSLKGVNTSTETGTATDGYAKAFEEPQLLSANLYFSIFDPNATLSGAATNSCTGGVRGLSTIYRMCMPYGDCAAYSAKDSIGIIGIPIGPVGDDPRITRIVTPDPTDSESCIGNCSTGPNTQLTGGTGFKYTQGRSIRPIRWYEW</sequence>
<reference evidence="2 3" key="1">
    <citation type="submission" date="2019-03" db="EMBL/GenBank/DDBJ databases">
        <title>Alkanindiges illinoisensis: a potential pathogenic isolated from ascites of a gastric cancer patient with abdominal metastasis.</title>
        <authorList>
            <person name="Hu X."/>
            <person name="Yang B."/>
            <person name="Yan X."/>
            <person name="Lin L."/>
            <person name="Zhao H."/>
            <person name="Zhou F."/>
            <person name="Su B."/>
            <person name="Chen J."/>
            <person name="Rui Y."/>
            <person name="Wang Q."/>
            <person name="Zheng L."/>
        </authorList>
    </citation>
    <scope>NUCLEOTIDE SEQUENCE [LARGE SCALE GENOMIC DNA]</scope>
    <source>
        <strain evidence="2 3">NFYY 23406</strain>
    </source>
</reference>
<dbReference type="EMBL" id="SNTY01000014">
    <property type="protein sequence ID" value="TEU29266.1"/>
    <property type="molecule type" value="Genomic_DNA"/>
</dbReference>
<feature type="signal peptide" evidence="1">
    <location>
        <begin position="1"/>
        <end position="28"/>
    </location>
</feature>